<evidence type="ECO:0000259" key="6">
    <source>
        <dbReference type="Pfam" id="PF00288"/>
    </source>
</evidence>
<keyword evidence="9" id="KW-1185">Reference proteome</keyword>
<dbReference type="InterPro" id="IPR020568">
    <property type="entry name" value="Ribosomal_Su5_D2-typ_SF"/>
</dbReference>
<dbReference type="InterPro" id="IPR052203">
    <property type="entry name" value="GHMP_Kinase-Related"/>
</dbReference>
<dbReference type="Proteomes" id="UP000539957">
    <property type="component" value="Unassembled WGS sequence"/>
</dbReference>
<dbReference type="GO" id="GO:0042352">
    <property type="term" value="P:GDP-L-fucose salvage"/>
    <property type="evidence" value="ECO:0007669"/>
    <property type="project" value="TreeGrafter"/>
</dbReference>
<keyword evidence="4" id="KW-0067">ATP-binding</keyword>
<dbReference type="SUPFAM" id="SSF55060">
    <property type="entry name" value="GHMP Kinase, C-terminal domain"/>
    <property type="match status" value="1"/>
</dbReference>
<dbReference type="PANTHER" id="PTHR32463:SF0">
    <property type="entry name" value="L-FUCOSE KINASE"/>
    <property type="match status" value="1"/>
</dbReference>
<dbReference type="GO" id="GO:0005524">
    <property type="term" value="F:ATP binding"/>
    <property type="evidence" value="ECO:0007669"/>
    <property type="project" value="UniProtKB-KW"/>
</dbReference>
<keyword evidence="3 8" id="KW-0418">Kinase</keyword>
<evidence type="ECO:0000256" key="3">
    <source>
        <dbReference type="ARBA" id="ARBA00022777"/>
    </source>
</evidence>
<evidence type="ECO:0000256" key="2">
    <source>
        <dbReference type="ARBA" id="ARBA00022741"/>
    </source>
</evidence>
<dbReference type="InterPro" id="IPR014606">
    <property type="entry name" value="Heptose_7-P_kinase"/>
</dbReference>
<dbReference type="InterPro" id="IPR013750">
    <property type="entry name" value="GHMP_kinase_C_dom"/>
</dbReference>
<dbReference type="GO" id="GO:0050201">
    <property type="term" value="F:fucokinase activity"/>
    <property type="evidence" value="ECO:0007669"/>
    <property type="project" value="TreeGrafter"/>
</dbReference>
<dbReference type="EC" id="2.7.1.168" evidence="8"/>
<protein>
    <submittedName>
        <fullName evidence="8">D-glycero-alpha-D-manno-heptose-7-phosphate kinase</fullName>
        <ecNumber evidence="8">2.7.1.168</ecNumber>
    </submittedName>
</protein>
<dbReference type="AlphaFoldDB" id="A0A7W7N4A5"/>
<evidence type="ECO:0000256" key="4">
    <source>
        <dbReference type="ARBA" id="ARBA00022840"/>
    </source>
</evidence>
<comment type="caution">
    <text evidence="8">The sequence shown here is derived from an EMBL/GenBank/DDBJ whole genome shotgun (WGS) entry which is preliminary data.</text>
</comment>
<proteinExistence type="inferred from homology"/>
<dbReference type="PRINTS" id="PR00960">
    <property type="entry name" value="LMBPPROTEIN"/>
</dbReference>
<dbReference type="PIRSF" id="PIRSF036406">
    <property type="entry name" value="Hept_kin"/>
    <property type="match status" value="1"/>
</dbReference>
<feature type="domain" description="GHMP kinase C-terminal" evidence="7">
    <location>
        <begin position="253"/>
        <end position="331"/>
    </location>
</feature>
<dbReference type="InterPro" id="IPR001174">
    <property type="entry name" value="HddA/FKP"/>
</dbReference>
<dbReference type="Pfam" id="PF00288">
    <property type="entry name" value="GHMP_kinases_N"/>
    <property type="match status" value="1"/>
</dbReference>
<name>A0A7W7N4A5_9CAUL</name>
<dbReference type="SUPFAM" id="SSF54211">
    <property type="entry name" value="Ribosomal protein S5 domain 2-like"/>
    <property type="match status" value="1"/>
</dbReference>
<keyword evidence="2" id="KW-0547">Nucleotide-binding</keyword>
<gene>
    <name evidence="8" type="ORF">HNP32_001928</name>
</gene>
<evidence type="ECO:0000259" key="7">
    <source>
        <dbReference type="Pfam" id="PF08544"/>
    </source>
</evidence>
<reference evidence="8 9" key="1">
    <citation type="submission" date="2020-08" db="EMBL/GenBank/DDBJ databases">
        <title>Functional genomics of gut bacteria from endangered species of beetles.</title>
        <authorList>
            <person name="Carlos-Shanley C."/>
        </authorList>
    </citation>
    <scope>NUCLEOTIDE SEQUENCE [LARGE SCALE GENOMIC DNA]</scope>
    <source>
        <strain evidence="8 9">S00123</strain>
    </source>
</reference>
<organism evidence="8 9">
    <name type="scientific">Brevundimonas bullata</name>
    <dbReference type="NCBI Taxonomy" id="13160"/>
    <lineage>
        <taxon>Bacteria</taxon>
        <taxon>Pseudomonadati</taxon>
        <taxon>Pseudomonadota</taxon>
        <taxon>Alphaproteobacteria</taxon>
        <taxon>Caulobacterales</taxon>
        <taxon>Caulobacteraceae</taxon>
        <taxon>Brevundimonas</taxon>
    </lineage>
</organism>
<sequence>MFENLKHDNVRARAPLRLGLGGGGTDLSSYAREHGGAVLNATIDRYAYAHLAKNNEGGICFRADDLGEIDHLPCTLDFDVKGKLPLHRVTYAHMMERYNNGRPMPLSISTTIDVPAGSGLGASSALTVALIEAYALAMRLPLGPYEVAELAYELERERLGMLGGKQDQYAAAFGGFNYTEFLAKDVGVIVNPLRLHREYLNEFESSLVICFSGQSRESAKIIEKQVTGLKALDEQTMAAMHEIKQHAAEMKSLLLAGQVRKTADVLQQSWLAKKSTATTITNSIIDDLIGVAMANGAWGGKVSGAGGGGFIMLLADPSRRHNLIEALNENGGAASAVRLTFEGPESWVVPG</sequence>
<evidence type="ECO:0000256" key="5">
    <source>
        <dbReference type="ARBA" id="ARBA00038121"/>
    </source>
</evidence>
<dbReference type="PANTHER" id="PTHR32463">
    <property type="entry name" value="L-FUCOSE KINASE"/>
    <property type="match status" value="1"/>
</dbReference>
<dbReference type="Gene3D" id="3.30.230.120">
    <property type="match status" value="1"/>
</dbReference>
<keyword evidence="1 8" id="KW-0808">Transferase</keyword>
<dbReference type="Pfam" id="PF08544">
    <property type="entry name" value="GHMP_kinases_C"/>
    <property type="match status" value="1"/>
</dbReference>
<dbReference type="EMBL" id="JACHKY010000003">
    <property type="protein sequence ID" value="MBB4798184.1"/>
    <property type="molecule type" value="Genomic_DNA"/>
</dbReference>
<dbReference type="InterPro" id="IPR006204">
    <property type="entry name" value="GHMP_kinase_N_dom"/>
</dbReference>
<comment type="similarity">
    <text evidence="5">Belongs to the GHMP kinase family.</text>
</comment>
<dbReference type="RefSeq" id="WP_184269458.1">
    <property type="nucleotide sequence ID" value="NZ_JACHKY010000003.1"/>
</dbReference>
<evidence type="ECO:0000256" key="1">
    <source>
        <dbReference type="ARBA" id="ARBA00022679"/>
    </source>
</evidence>
<accession>A0A7W7N4A5</accession>
<evidence type="ECO:0000313" key="9">
    <source>
        <dbReference type="Proteomes" id="UP000539957"/>
    </source>
</evidence>
<feature type="domain" description="GHMP kinase N-terminal" evidence="6">
    <location>
        <begin position="91"/>
        <end position="175"/>
    </location>
</feature>
<dbReference type="InterPro" id="IPR036554">
    <property type="entry name" value="GHMP_kinase_C_sf"/>
</dbReference>
<evidence type="ECO:0000313" key="8">
    <source>
        <dbReference type="EMBL" id="MBB4798184.1"/>
    </source>
</evidence>